<keyword evidence="2" id="KW-0808">Transferase</keyword>
<evidence type="ECO:0000313" key="9">
    <source>
        <dbReference type="Proteomes" id="UP000006813"/>
    </source>
</evidence>
<name>G5B5U3_HETGA</name>
<dbReference type="GO" id="GO:0004674">
    <property type="term" value="F:protein serine/threonine kinase activity"/>
    <property type="evidence" value="ECO:0007669"/>
    <property type="project" value="UniProtKB-KW"/>
</dbReference>
<evidence type="ECO:0000256" key="1">
    <source>
        <dbReference type="ARBA" id="ARBA00022527"/>
    </source>
</evidence>
<dbReference type="InParanoid" id="G5B5U3"/>
<dbReference type="Pfam" id="PF00069">
    <property type="entry name" value="Pkinase"/>
    <property type="match status" value="1"/>
</dbReference>
<gene>
    <name evidence="8" type="ORF">GW7_21400</name>
</gene>
<dbReference type="SUPFAM" id="SSF56112">
    <property type="entry name" value="Protein kinase-like (PK-like)"/>
    <property type="match status" value="1"/>
</dbReference>
<proteinExistence type="predicted"/>
<dbReference type="GO" id="GO:0005524">
    <property type="term" value="F:ATP binding"/>
    <property type="evidence" value="ECO:0007669"/>
    <property type="project" value="UniProtKB-KW"/>
</dbReference>
<dbReference type="InterPro" id="IPR000961">
    <property type="entry name" value="AGC-kinase_C"/>
</dbReference>
<accession>G5B5U3</accession>
<dbReference type="Gene3D" id="3.10.20.90">
    <property type="entry name" value="Phosphatidylinositol 3-kinase Catalytic Subunit, Chain A, domain 1"/>
    <property type="match status" value="1"/>
</dbReference>
<dbReference type="STRING" id="10181.G5B5U3"/>
<keyword evidence="4 8" id="KW-0418">Kinase</keyword>
<evidence type="ECO:0000313" key="8">
    <source>
        <dbReference type="EMBL" id="EHB04654.1"/>
    </source>
</evidence>
<dbReference type="PROSITE" id="PS51285">
    <property type="entry name" value="AGC_KINASE_CTER"/>
    <property type="match status" value="1"/>
</dbReference>
<evidence type="ECO:0000256" key="2">
    <source>
        <dbReference type="ARBA" id="ARBA00022679"/>
    </source>
</evidence>
<dbReference type="SMART" id="SM00220">
    <property type="entry name" value="S_TKc"/>
    <property type="match status" value="1"/>
</dbReference>
<evidence type="ECO:0000256" key="4">
    <source>
        <dbReference type="ARBA" id="ARBA00022777"/>
    </source>
</evidence>
<sequence length="359" mass="41517">MTRSLENSISFEGLCDKDGDVSCLDNKQLFTTHWVEEEGGPYTVSPQLELEEAIRLSELKKHSELLIHSSSCIPEHPKVPCPEKEKSIHHRAAGCWRKLYYANGHTFQAKCFSRRAHCAVCTDHVCKEGLQPGDTTRTFCGTPNFMAPEIMRGEDYSFSVDWWNLGVLMYEMMIRESPFHLDESSDNPYENSIKYLLQVILERDIFLFSPPINFIDIFIPRFLSVQAASVLESFLNRDPKERLGCHPHRGFADVQEHPFFQNVDWDMMEQKQVVPPFKPNIFEGFDSDKFDLELTNEPVRLTPDDNDTVRDLDGYEFAGFEYINCLMKYEEEGVRSSYFNFAFCLCCHLMLGKSCYQPG</sequence>
<dbReference type="PANTHER" id="PTHR24351">
    <property type="entry name" value="RIBOSOMAL PROTEIN S6 KINASE"/>
    <property type="match status" value="1"/>
</dbReference>
<keyword evidence="5" id="KW-0067">ATP-binding</keyword>
<dbReference type="Gene3D" id="1.10.510.10">
    <property type="entry name" value="Transferase(Phosphotransferase) domain 1"/>
    <property type="match status" value="1"/>
</dbReference>
<evidence type="ECO:0000259" key="7">
    <source>
        <dbReference type="PROSITE" id="PS51285"/>
    </source>
</evidence>
<dbReference type="SMART" id="SM00133">
    <property type="entry name" value="S_TK_X"/>
    <property type="match status" value="1"/>
</dbReference>
<dbReference type="SUPFAM" id="SSF54277">
    <property type="entry name" value="CAD &amp; PB1 domains"/>
    <property type="match status" value="1"/>
</dbReference>
<evidence type="ECO:0000256" key="3">
    <source>
        <dbReference type="ARBA" id="ARBA00022741"/>
    </source>
</evidence>
<dbReference type="AlphaFoldDB" id="G5B5U3"/>
<protein>
    <submittedName>
        <fullName evidence="8">Protein kinase C iota type</fullName>
    </submittedName>
</protein>
<feature type="domain" description="Protein kinase" evidence="6">
    <location>
        <begin position="1"/>
        <end position="260"/>
    </location>
</feature>
<evidence type="ECO:0000256" key="5">
    <source>
        <dbReference type="ARBA" id="ARBA00022840"/>
    </source>
</evidence>
<dbReference type="Gene3D" id="3.30.200.20">
    <property type="entry name" value="Phosphorylase Kinase, domain 1"/>
    <property type="match status" value="1"/>
</dbReference>
<keyword evidence="3" id="KW-0547">Nucleotide-binding</keyword>
<dbReference type="EMBL" id="JH168600">
    <property type="protein sequence ID" value="EHB04654.1"/>
    <property type="molecule type" value="Genomic_DNA"/>
</dbReference>
<organism evidence="8 9">
    <name type="scientific">Heterocephalus glaber</name>
    <name type="common">Naked mole rat</name>
    <dbReference type="NCBI Taxonomy" id="10181"/>
    <lineage>
        <taxon>Eukaryota</taxon>
        <taxon>Metazoa</taxon>
        <taxon>Chordata</taxon>
        <taxon>Craniata</taxon>
        <taxon>Vertebrata</taxon>
        <taxon>Euteleostomi</taxon>
        <taxon>Mammalia</taxon>
        <taxon>Eutheria</taxon>
        <taxon>Euarchontoglires</taxon>
        <taxon>Glires</taxon>
        <taxon>Rodentia</taxon>
        <taxon>Hystricomorpha</taxon>
        <taxon>Bathyergidae</taxon>
        <taxon>Heterocephalus</taxon>
    </lineage>
</organism>
<dbReference type="InterPro" id="IPR000719">
    <property type="entry name" value="Prot_kinase_dom"/>
</dbReference>
<dbReference type="PROSITE" id="PS50011">
    <property type="entry name" value="PROTEIN_KINASE_DOM"/>
    <property type="match status" value="1"/>
</dbReference>
<dbReference type="Proteomes" id="UP000006813">
    <property type="component" value="Unassembled WGS sequence"/>
</dbReference>
<keyword evidence="1" id="KW-0723">Serine/threonine-protein kinase</keyword>
<dbReference type="InterPro" id="IPR011009">
    <property type="entry name" value="Kinase-like_dom_sf"/>
</dbReference>
<evidence type="ECO:0000259" key="6">
    <source>
        <dbReference type="PROSITE" id="PS50011"/>
    </source>
</evidence>
<feature type="domain" description="AGC-kinase C-terminal" evidence="7">
    <location>
        <begin position="261"/>
        <end position="332"/>
    </location>
</feature>
<reference evidence="8 9" key="1">
    <citation type="journal article" date="2011" name="Nature">
        <title>Genome sequencing reveals insights into physiology and longevity of the naked mole rat.</title>
        <authorList>
            <person name="Kim E.B."/>
            <person name="Fang X."/>
            <person name="Fushan A.A."/>
            <person name="Huang Z."/>
            <person name="Lobanov A.V."/>
            <person name="Han L."/>
            <person name="Marino S.M."/>
            <person name="Sun X."/>
            <person name="Turanov A.A."/>
            <person name="Yang P."/>
            <person name="Yim S.H."/>
            <person name="Zhao X."/>
            <person name="Kasaikina M.V."/>
            <person name="Stoletzki N."/>
            <person name="Peng C."/>
            <person name="Polak P."/>
            <person name="Xiong Z."/>
            <person name="Kiezun A."/>
            <person name="Zhu Y."/>
            <person name="Chen Y."/>
            <person name="Kryukov G.V."/>
            <person name="Zhang Q."/>
            <person name="Peshkin L."/>
            <person name="Yang L."/>
            <person name="Bronson R.T."/>
            <person name="Buffenstein R."/>
            <person name="Wang B."/>
            <person name="Han C."/>
            <person name="Li Q."/>
            <person name="Chen L."/>
            <person name="Zhao W."/>
            <person name="Sunyaev S.R."/>
            <person name="Park T.J."/>
            <person name="Zhang G."/>
            <person name="Wang J."/>
            <person name="Gladyshev V.N."/>
        </authorList>
    </citation>
    <scope>NUCLEOTIDE SEQUENCE [LARGE SCALE GENOMIC DNA]</scope>
</reference>